<dbReference type="InterPro" id="IPR022885">
    <property type="entry name" value="NDH1_su_D/H"/>
</dbReference>
<accession>A0A7C3UYJ6</accession>
<dbReference type="GO" id="GO:0051287">
    <property type="term" value="F:NAD binding"/>
    <property type="evidence" value="ECO:0007669"/>
    <property type="project" value="InterPro"/>
</dbReference>
<evidence type="ECO:0000256" key="7">
    <source>
        <dbReference type="RuleBase" id="RU003685"/>
    </source>
</evidence>
<reference evidence="9" key="1">
    <citation type="journal article" date="2020" name="mSystems">
        <title>Genome- and Community-Level Interaction Insights into Carbon Utilization and Element Cycling Functions of Hydrothermarchaeota in Hydrothermal Sediment.</title>
        <authorList>
            <person name="Zhou Z."/>
            <person name="Liu Y."/>
            <person name="Xu W."/>
            <person name="Pan J."/>
            <person name="Luo Z.H."/>
            <person name="Li M."/>
        </authorList>
    </citation>
    <scope>NUCLEOTIDE SEQUENCE [LARGE SCALE GENOMIC DNA]</scope>
    <source>
        <strain evidence="9">SpSt-897</strain>
    </source>
</reference>
<feature type="domain" description="NADH-quinone oxidoreductase subunit D" evidence="8">
    <location>
        <begin position="126"/>
        <end position="397"/>
    </location>
</feature>
<evidence type="ECO:0000256" key="3">
    <source>
        <dbReference type="ARBA" id="ARBA00022448"/>
    </source>
</evidence>
<dbReference type="AlphaFoldDB" id="A0A7C3UYJ6"/>
<dbReference type="PANTHER" id="PTHR11993:SF10">
    <property type="entry name" value="NADH DEHYDROGENASE [UBIQUINONE] IRON-SULFUR PROTEIN 2, MITOCHONDRIAL"/>
    <property type="match status" value="1"/>
</dbReference>
<gene>
    <name evidence="6 9" type="primary">nuoD</name>
    <name evidence="9" type="ORF">ENW96_03700</name>
</gene>
<keyword evidence="5 6" id="KW-0520">NAD</keyword>
<evidence type="ECO:0000313" key="9">
    <source>
        <dbReference type="EMBL" id="HGF33481.1"/>
    </source>
</evidence>
<keyword evidence="6" id="KW-0874">Quinone</keyword>
<name>A0A7C3UYJ6_9BACT</name>
<dbReference type="InterPro" id="IPR001135">
    <property type="entry name" value="NADH_Q_OxRdtase_suD"/>
</dbReference>
<dbReference type="SUPFAM" id="SSF56762">
    <property type="entry name" value="HydB/Nqo4-like"/>
    <property type="match status" value="1"/>
</dbReference>
<dbReference type="GO" id="GO:0050136">
    <property type="term" value="F:NADH dehydrogenase (quinone) (non-electrogenic) activity"/>
    <property type="evidence" value="ECO:0007669"/>
    <property type="project" value="UniProtKB-UniRule"/>
</dbReference>
<dbReference type="Gene3D" id="1.10.645.10">
    <property type="entry name" value="Cytochrome-c3 Hydrogenase, chain B"/>
    <property type="match status" value="1"/>
</dbReference>
<dbReference type="GO" id="GO:0005886">
    <property type="term" value="C:plasma membrane"/>
    <property type="evidence" value="ECO:0007669"/>
    <property type="project" value="UniProtKB-SubCell"/>
</dbReference>
<dbReference type="NCBIfam" id="NF004739">
    <property type="entry name" value="PRK06075.1"/>
    <property type="match status" value="1"/>
</dbReference>
<comment type="function">
    <text evidence="1 6">NDH-1 shuttles electrons from NADH, via FMN and iron-sulfur (Fe-S) centers, to quinones in the respiratory chain. The immediate electron acceptor for the enzyme in this species is believed to be ubiquinone. Couples the redox reaction to proton translocation (for every two electrons transferred, four hydrogen ions are translocated across the cytoplasmic membrane), and thus conserves the redox energy in a proton gradient.</text>
</comment>
<comment type="subcellular location">
    <subcellularLocation>
        <location evidence="6">Cell membrane</location>
        <topology evidence="6">Peripheral membrane protein</topology>
        <orientation evidence="6">Cytoplasmic side</orientation>
    </subcellularLocation>
</comment>
<keyword evidence="6" id="KW-0830">Ubiquinone</keyword>
<keyword evidence="3 6" id="KW-0813">Transport</keyword>
<comment type="catalytic activity">
    <reaction evidence="6">
        <text>a quinone + NADH + 5 H(+)(in) = a quinol + NAD(+) + 4 H(+)(out)</text>
        <dbReference type="Rhea" id="RHEA:57888"/>
        <dbReference type="ChEBI" id="CHEBI:15378"/>
        <dbReference type="ChEBI" id="CHEBI:24646"/>
        <dbReference type="ChEBI" id="CHEBI:57540"/>
        <dbReference type="ChEBI" id="CHEBI:57945"/>
        <dbReference type="ChEBI" id="CHEBI:132124"/>
    </reaction>
</comment>
<dbReference type="PANTHER" id="PTHR11993">
    <property type="entry name" value="NADH-UBIQUINONE OXIDOREDUCTASE 49 KDA SUBUNIT"/>
    <property type="match status" value="1"/>
</dbReference>
<comment type="caution">
    <text evidence="9">The sequence shown here is derived from an EMBL/GenBank/DDBJ whole genome shotgun (WGS) entry which is preliminary data.</text>
</comment>
<organism evidence="9">
    <name type="scientific">Desulfobacca acetoxidans</name>
    <dbReference type="NCBI Taxonomy" id="60893"/>
    <lineage>
        <taxon>Bacteria</taxon>
        <taxon>Pseudomonadati</taxon>
        <taxon>Thermodesulfobacteriota</taxon>
        <taxon>Desulfobaccia</taxon>
        <taxon>Desulfobaccales</taxon>
        <taxon>Desulfobaccaceae</taxon>
        <taxon>Desulfobacca</taxon>
    </lineage>
</organism>
<evidence type="ECO:0000256" key="5">
    <source>
        <dbReference type="ARBA" id="ARBA00023027"/>
    </source>
</evidence>
<dbReference type="InterPro" id="IPR029014">
    <property type="entry name" value="NiFe-Hase_large"/>
</dbReference>
<comment type="subunit">
    <text evidence="6">NDH-1 is composed of 14 different subunits. Subunits NuoB, C, D, E, F, and G constitute the peripheral sector of the complex.</text>
</comment>
<dbReference type="HAMAP" id="MF_01358">
    <property type="entry name" value="NDH1_NuoD"/>
    <property type="match status" value="1"/>
</dbReference>
<dbReference type="NCBIfam" id="TIGR01962">
    <property type="entry name" value="NuoD"/>
    <property type="match status" value="1"/>
</dbReference>
<dbReference type="Pfam" id="PF00346">
    <property type="entry name" value="Complex1_49kDa"/>
    <property type="match status" value="1"/>
</dbReference>
<protein>
    <recommendedName>
        <fullName evidence="6">NADH-quinone oxidoreductase subunit D</fullName>
        <ecNumber evidence="6">7.1.1.-</ecNumber>
    </recommendedName>
    <alternativeName>
        <fullName evidence="6">NADH dehydrogenase I subunit D</fullName>
    </alternativeName>
    <alternativeName>
        <fullName evidence="6">NDH-1 subunit D</fullName>
    </alternativeName>
</protein>
<evidence type="ECO:0000256" key="6">
    <source>
        <dbReference type="HAMAP-Rule" id="MF_01358"/>
    </source>
</evidence>
<proteinExistence type="inferred from homology"/>
<evidence type="ECO:0000256" key="2">
    <source>
        <dbReference type="ARBA" id="ARBA00005769"/>
    </source>
</evidence>
<sequence>MEPVKPIPQTETMVLNVGPQHPSTHGVLRVVVELDGEVMVRAEPDIGYLHRGIEKMCEGRTYHKCLPLMNRVDYLSGEVNNFGFCLAVEKLLGIEVPKRAQYIRVILAEFTRIASHIFWLGTHGHDLGAMTPLFYGFREREKIMDLCEMVSGGRMFPLYVRIGGLAADLPEGFIEKAWEFVKEFPEKWKDYDTLLTENEIWKQRTIGVGVMSAEEALNWGWSGPLARGSGVDWDLRRDNPYSSYEDFDFKVPLGTKEGDTYSRYLVRMQEMLQSNRIIRQALEKLPPGDIKVDDPRVSLPPKEKVYTDIASLINHFKLIQEGLKPPKGEVYQAIEAPKGELGFYIISDGTAQPFRVKIRAPSFVVLNATNKLATGRLLADLIAIIGTMDIVLADVDR</sequence>
<keyword evidence="4 6" id="KW-1278">Translocase</keyword>
<evidence type="ECO:0000256" key="1">
    <source>
        <dbReference type="ARBA" id="ARBA00002378"/>
    </source>
</evidence>
<dbReference type="GO" id="GO:0048038">
    <property type="term" value="F:quinone binding"/>
    <property type="evidence" value="ECO:0007669"/>
    <property type="project" value="UniProtKB-KW"/>
</dbReference>
<dbReference type="EC" id="7.1.1.-" evidence="6"/>
<evidence type="ECO:0000256" key="4">
    <source>
        <dbReference type="ARBA" id="ARBA00022967"/>
    </source>
</evidence>
<dbReference type="PROSITE" id="PS00535">
    <property type="entry name" value="COMPLEX1_49K"/>
    <property type="match status" value="1"/>
</dbReference>
<keyword evidence="6" id="KW-1003">Cell membrane</keyword>
<keyword evidence="9" id="KW-0560">Oxidoreductase</keyword>
<dbReference type="EMBL" id="DTMF01000098">
    <property type="protein sequence ID" value="HGF33481.1"/>
    <property type="molecule type" value="Genomic_DNA"/>
</dbReference>
<dbReference type="InterPro" id="IPR014029">
    <property type="entry name" value="NADH_UbQ_OxRdtase_49kDa_CS"/>
</dbReference>
<keyword evidence="6" id="KW-0472">Membrane</keyword>
<comment type="similarity">
    <text evidence="2 6 7">Belongs to the complex I 49 kDa subunit family.</text>
</comment>
<evidence type="ECO:0000259" key="8">
    <source>
        <dbReference type="Pfam" id="PF00346"/>
    </source>
</evidence>